<dbReference type="EMBL" id="CACVKT020003849">
    <property type="protein sequence ID" value="CAC5386288.1"/>
    <property type="molecule type" value="Genomic_DNA"/>
</dbReference>
<evidence type="ECO:0000313" key="14">
    <source>
        <dbReference type="Proteomes" id="UP000507470"/>
    </source>
</evidence>
<dbReference type="InterPro" id="IPR032171">
    <property type="entry name" value="COR-A"/>
</dbReference>
<dbReference type="InterPro" id="IPR020859">
    <property type="entry name" value="ROC"/>
</dbReference>
<keyword evidence="10" id="KW-1133">Transmembrane helix</keyword>
<dbReference type="InterPro" id="IPR027417">
    <property type="entry name" value="P-loop_NTPase"/>
</dbReference>
<keyword evidence="4" id="KW-0547">Nucleotide-binding</keyword>
<evidence type="ECO:0000256" key="11">
    <source>
        <dbReference type="SAM" id="SignalP"/>
    </source>
</evidence>
<evidence type="ECO:0000256" key="6">
    <source>
        <dbReference type="ARBA" id="ARBA00022840"/>
    </source>
</evidence>
<evidence type="ECO:0000256" key="5">
    <source>
        <dbReference type="ARBA" id="ARBA00022777"/>
    </source>
</evidence>
<feature type="chain" id="PRO_5026800300" description="non-specific serine/threonine protein kinase" evidence="11">
    <location>
        <begin position="19"/>
        <end position="1295"/>
    </location>
</feature>
<sequence>MDLFILLTALQILSLNEAYNFTCPSQAHWNIRAKSMCDPPRNYTCLFNVTFRVNVYRDICNRPRILGHGYKYVFQPNLNRATCSVTRYQPFIFDTIGHSDCIYQKSLCNSLGQDTYEHGNTTVDRKCTCNTDRGYTFVRNSKKQCYCNPSTEDCSCYLGINPYDKTIGLKDIKCYDDMKKTRNPYLGNTFNNSRTITIIEFDNFKYNLKYHANEYRIKAATSLGILLLAYFAVCIIVHRIMPRWIKFHNKIQIQHTTSLDVTNMNEHIAAIKDGTEIRRYVRIQVIGKAGVGKSSLIRTLVGDFNTKLNSTDGIDIVKKCQIRTTDGEWVIGKVETERKKIMKRIQEAVYKEQKKSELVSHEVIPYKTDNSRREAISCEEPLSEVEGKQENQPQTKHEIRIASSDSIAVDKNETNEVDNIPSISIDKSLTGENKVNIGDTVTMVAEKSNIDKPNKKIGVLSKDDQKSEDSVKSDDMRKKITEQMNAILAEVKKDQDRMTSESLVECGLWDFAGQKDYYATHQTFLNPHAIYLLVANISEDIAATEEDKNFDSIEEYIDFWFDSIHCLRTSSTGHRLYPPVIVVCTHIDEYKTEKEVEERKTKYIERFKEIFGGQDKANHNRGIYFLSNTQFLKRESRKLKEKISEVAKEMNFFAEELPTQWIQLENALGVLKDSKQNILSWQNLVELAQTTFIKKEELLPFLTYQHKIGNIIFFADLKDYIILQPDWLVKCFRCQVCDNHPHKRNIEIVQLTDWHNLEKTGQLSDRIIDRLFEKEPDLEFGKYKTHILNVMEKFDIIVKPQFIAANNDSSLIQNSYYMPCMITNQSTSLDIIQKSFKGEKISFSSSPWLVLEFKFLPLVYFNHILFYYITKYTVCEETDGQKSLSRGKALVNLDKTGLRKLCICFSKNVIALQVWKLADVEFSRYDTILEELCRNIEELKTKLRQSIYYDIKAKCRNGDYSNRHSRMTYKELGEMCENGHYLCLEHKEMHSKDDAENTWLRHADTVTAKLNKEQDERMKGSTFSIEAVYTQAHIPRKLSLEFDVELKQKFQIEKLGDGLLLLDCATVNNQFIFTDNCDKRLVVHNSDGSYYQDIKLSDKPLCISAIIDNDVVVTFKTPNMQIININTGQVKKVIKTNGQKCLWVSYRNGLLYANIDKKKIDVMNQTGRLINSFNCPSSVWYIATAASRLVMIDPSQDALFCCDLQGSVLWKFTDQKIKRPYNVTTDGNGNTYVVCTLSHNVVVVSSDGKYHKEIEIQKDDLRDPTGIHYDKSGNSLLVFNRTSGKVLLFKINHSK</sequence>
<dbReference type="SUPFAM" id="SSF52540">
    <property type="entry name" value="P-loop containing nucleoside triphosphate hydrolases"/>
    <property type="match status" value="1"/>
</dbReference>
<dbReference type="GO" id="GO:0005524">
    <property type="term" value="F:ATP binding"/>
    <property type="evidence" value="ECO:0007669"/>
    <property type="project" value="UniProtKB-KW"/>
</dbReference>
<dbReference type="InterPro" id="IPR036388">
    <property type="entry name" value="WH-like_DNA-bd_sf"/>
</dbReference>
<comment type="catalytic activity">
    <reaction evidence="8">
        <text>L-seryl-[protein] + ATP = O-phospho-L-seryl-[protein] + ADP + H(+)</text>
        <dbReference type="Rhea" id="RHEA:17989"/>
        <dbReference type="Rhea" id="RHEA-COMP:9863"/>
        <dbReference type="Rhea" id="RHEA-COMP:11604"/>
        <dbReference type="ChEBI" id="CHEBI:15378"/>
        <dbReference type="ChEBI" id="CHEBI:29999"/>
        <dbReference type="ChEBI" id="CHEBI:30616"/>
        <dbReference type="ChEBI" id="CHEBI:83421"/>
        <dbReference type="ChEBI" id="CHEBI:456216"/>
        <dbReference type="EC" id="2.7.11.1"/>
    </reaction>
</comment>
<keyword evidence="10" id="KW-0472">Membrane</keyword>
<evidence type="ECO:0000256" key="9">
    <source>
        <dbReference type="SAM" id="Coils"/>
    </source>
</evidence>
<dbReference type="PANTHER" id="PTHR12449:SF18">
    <property type="entry name" value="DEATH DOMAIN-CONTAINING PROTEIN"/>
    <property type="match status" value="1"/>
</dbReference>
<dbReference type="Proteomes" id="UP000507470">
    <property type="component" value="Unassembled WGS sequence"/>
</dbReference>
<keyword evidence="5" id="KW-0418">Kinase</keyword>
<keyword evidence="11" id="KW-0732">Signal</keyword>
<keyword evidence="2" id="KW-0808">Transferase</keyword>
<protein>
    <recommendedName>
        <fullName evidence="1">non-specific serine/threonine protein kinase</fullName>
        <ecNumber evidence="1">2.7.11.1</ecNumber>
    </recommendedName>
</protein>
<evidence type="ECO:0000256" key="3">
    <source>
        <dbReference type="ARBA" id="ARBA00022737"/>
    </source>
</evidence>
<feature type="domain" description="Roc" evidence="12">
    <location>
        <begin position="274"/>
        <end position="650"/>
    </location>
</feature>
<dbReference type="InterPro" id="IPR011042">
    <property type="entry name" value="6-blade_b-propeller_TolB-like"/>
</dbReference>
<evidence type="ECO:0000256" key="8">
    <source>
        <dbReference type="ARBA" id="ARBA00048679"/>
    </source>
</evidence>
<dbReference type="Pfam" id="PF16095">
    <property type="entry name" value="COR-A"/>
    <property type="match status" value="1"/>
</dbReference>
<evidence type="ECO:0000256" key="1">
    <source>
        <dbReference type="ARBA" id="ARBA00012513"/>
    </source>
</evidence>
<dbReference type="Gene3D" id="1.10.10.10">
    <property type="entry name" value="Winged helix-like DNA-binding domain superfamily/Winged helix DNA-binding domain"/>
    <property type="match status" value="1"/>
</dbReference>
<keyword evidence="6" id="KW-0067">ATP-binding</keyword>
<keyword evidence="14" id="KW-1185">Reference proteome</keyword>
<evidence type="ECO:0000259" key="12">
    <source>
        <dbReference type="PROSITE" id="PS51424"/>
    </source>
</evidence>
<reference evidence="13 14" key="1">
    <citation type="submission" date="2020-06" db="EMBL/GenBank/DDBJ databases">
        <authorList>
            <person name="Li R."/>
            <person name="Bekaert M."/>
        </authorList>
    </citation>
    <scope>NUCLEOTIDE SEQUENCE [LARGE SCALE GENOMIC DNA]</scope>
    <source>
        <strain evidence="14">wild</strain>
    </source>
</reference>
<dbReference type="InterPro" id="IPR039788">
    <property type="entry name" value="NOL4/NOL4L"/>
</dbReference>
<dbReference type="GO" id="GO:0016301">
    <property type="term" value="F:kinase activity"/>
    <property type="evidence" value="ECO:0007669"/>
    <property type="project" value="UniProtKB-KW"/>
</dbReference>
<dbReference type="Gene3D" id="3.40.50.300">
    <property type="entry name" value="P-loop containing nucleotide triphosphate hydrolases"/>
    <property type="match status" value="1"/>
</dbReference>
<dbReference type="PANTHER" id="PTHR12449">
    <property type="entry name" value="DEATH DOMAIN-CONTAINING PROTEIN"/>
    <property type="match status" value="1"/>
</dbReference>
<evidence type="ECO:0000256" key="7">
    <source>
        <dbReference type="ARBA" id="ARBA00047899"/>
    </source>
</evidence>
<comment type="catalytic activity">
    <reaction evidence="7">
        <text>L-threonyl-[protein] + ATP = O-phospho-L-threonyl-[protein] + ADP + H(+)</text>
        <dbReference type="Rhea" id="RHEA:46608"/>
        <dbReference type="Rhea" id="RHEA-COMP:11060"/>
        <dbReference type="Rhea" id="RHEA-COMP:11605"/>
        <dbReference type="ChEBI" id="CHEBI:15378"/>
        <dbReference type="ChEBI" id="CHEBI:30013"/>
        <dbReference type="ChEBI" id="CHEBI:30616"/>
        <dbReference type="ChEBI" id="CHEBI:61977"/>
        <dbReference type="ChEBI" id="CHEBI:456216"/>
        <dbReference type="EC" id="2.7.11.1"/>
    </reaction>
</comment>
<gene>
    <name evidence="13" type="ORF">MCOR_21746</name>
</gene>
<dbReference type="SUPFAM" id="SSF101898">
    <property type="entry name" value="NHL repeat"/>
    <property type="match status" value="1"/>
</dbReference>
<keyword evidence="9" id="KW-0175">Coiled coil</keyword>
<dbReference type="OrthoDB" id="6137304at2759"/>
<organism evidence="13 14">
    <name type="scientific">Mytilus coruscus</name>
    <name type="common">Sea mussel</name>
    <dbReference type="NCBI Taxonomy" id="42192"/>
    <lineage>
        <taxon>Eukaryota</taxon>
        <taxon>Metazoa</taxon>
        <taxon>Spiralia</taxon>
        <taxon>Lophotrochozoa</taxon>
        <taxon>Mollusca</taxon>
        <taxon>Bivalvia</taxon>
        <taxon>Autobranchia</taxon>
        <taxon>Pteriomorphia</taxon>
        <taxon>Mytilida</taxon>
        <taxon>Mytiloidea</taxon>
        <taxon>Mytilidae</taxon>
        <taxon>Mytilinae</taxon>
        <taxon>Mytilus</taxon>
    </lineage>
</organism>
<evidence type="ECO:0000313" key="13">
    <source>
        <dbReference type="EMBL" id="CAC5386288.1"/>
    </source>
</evidence>
<evidence type="ECO:0000256" key="2">
    <source>
        <dbReference type="ARBA" id="ARBA00022679"/>
    </source>
</evidence>
<dbReference type="PROSITE" id="PS51424">
    <property type="entry name" value="ROC"/>
    <property type="match status" value="1"/>
</dbReference>
<keyword evidence="10" id="KW-0812">Transmembrane</keyword>
<feature type="transmembrane region" description="Helical" evidence="10">
    <location>
        <begin position="219"/>
        <end position="241"/>
    </location>
</feature>
<evidence type="ECO:0000256" key="4">
    <source>
        <dbReference type="ARBA" id="ARBA00022741"/>
    </source>
</evidence>
<feature type="signal peptide" evidence="11">
    <location>
        <begin position="1"/>
        <end position="18"/>
    </location>
</feature>
<feature type="coiled-coil region" evidence="9">
    <location>
        <begin position="629"/>
        <end position="656"/>
    </location>
</feature>
<dbReference type="EC" id="2.7.11.1" evidence="1"/>
<dbReference type="Gene3D" id="3.30.70.1390">
    <property type="entry name" value="ROC domain from the Parkinson's disease-associated leucine-rich repeat kinase 2"/>
    <property type="match status" value="1"/>
</dbReference>
<dbReference type="Gene3D" id="2.120.10.30">
    <property type="entry name" value="TolB, C-terminal domain"/>
    <property type="match status" value="1"/>
</dbReference>
<dbReference type="Pfam" id="PF08477">
    <property type="entry name" value="Roc"/>
    <property type="match status" value="1"/>
</dbReference>
<name>A0A6J8BQS0_MYTCO</name>
<proteinExistence type="predicted"/>
<evidence type="ECO:0000256" key="10">
    <source>
        <dbReference type="SAM" id="Phobius"/>
    </source>
</evidence>
<keyword evidence="3" id="KW-0677">Repeat</keyword>
<accession>A0A6J8BQS0</accession>